<dbReference type="RefSeq" id="WP_219964853.1">
    <property type="nucleotide sequence ID" value="NZ_JAGFNZ010000002.1"/>
</dbReference>
<organism evidence="1 2">
    <name type="scientific">Caproiciproducens faecalis</name>
    <dbReference type="NCBI Taxonomy" id="2820301"/>
    <lineage>
        <taxon>Bacteria</taxon>
        <taxon>Bacillati</taxon>
        <taxon>Bacillota</taxon>
        <taxon>Clostridia</taxon>
        <taxon>Eubacteriales</taxon>
        <taxon>Acutalibacteraceae</taxon>
        <taxon>Caproiciproducens</taxon>
    </lineage>
</organism>
<name>A0ABS7DMD5_9FIRM</name>
<proteinExistence type="predicted"/>
<accession>A0ABS7DMD5</accession>
<protein>
    <submittedName>
        <fullName evidence="1">Uncharacterized protein</fullName>
    </submittedName>
</protein>
<dbReference type="EMBL" id="JAGFNZ010000002">
    <property type="protein sequence ID" value="MBW7572448.1"/>
    <property type="molecule type" value="Genomic_DNA"/>
</dbReference>
<reference evidence="1 2" key="1">
    <citation type="submission" date="2021-03" db="EMBL/GenBank/DDBJ databases">
        <title>Caproiciproducens sp. nov. isolated from feces of cow.</title>
        <authorList>
            <person name="Choi J.-Y."/>
        </authorList>
    </citation>
    <scope>NUCLEOTIDE SEQUENCE [LARGE SCALE GENOMIC DNA]</scope>
    <source>
        <strain evidence="1 2">AGMB10547</strain>
    </source>
</reference>
<evidence type="ECO:0000313" key="1">
    <source>
        <dbReference type="EMBL" id="MBW7572448.1"/>
    </source>
</evidence>
<evidence type="ECO:0000313" key="2">
    <source>
        <dbReference type="Proteomes" id="UP000719942"/>
    </source>
</evidence>
<gene>
    <name evidence="1" type="ORF">J5W02_06435</name>
</gene>
<sequence>MTKEKLQYYTQMLDDKQLNTEILISCLANLEQRISKAAYQRAKFKNSGMMSNESHEYEMKQYMKYRTEITNLLVSTYSKQDIKVLVSSIDKNDIANNKLCDSVVKLIESNEYQLL</sequence>
<comment type="caution">
    <text evidence="1">The sequence shown here is derived from an EMBL/GenBank/DDBJ whole genome shotgun (WGS) entry which is preliminary data.</text>
</comment>
<keyword evidence="2" id="KW-1185">Reference proteome</keyword>
<dbReference type="Proteomes" id="UP000719942">
    <property type="component" value="Unassembled WGS sequence"/>
</dbReference>